<evidence type="ECO:0000313" key="2">
    <source>
        <dbReference type="EMBL" id="SVE52346.1"/>
    </source>
</evidence>
<accession>A0A383E6B6</accession>
<dbReference type="Gene3D" id="3.40.50.720">
    <property type="entry name" value="NAD(P)-binding Rossmann-like Domain"/>
    <property type="match status" value="1"/>
</dbReference>
<evidence type="ECO:0000259" key="1">
    <source>
        <dbReference type="Pfam" id="PF08484"/>
    </source>
</evidence>
<feature type="non-terminal residue" evidence="2">
    <location>
        <position position="1"/>
    </location>
</feature>
<protein>
    <recommendedName>
        <fullName evidence="1">C-methyltransferase domain-containing protein</fullName>
    </recommendedName>
</protein>
<dbReference type="AlphaFoldDB" id="A0A383E6B6"/>
<dbReference type="Pfam" id="PF08484">
    <property type="entry name" value="Methyltransf_14"/>
    <property type="match status" value="1"/>
</dbReference>
<sequence>QKIKKRLIDEIAKARKTSQKIIGYGASAKGNTLLNFSKINLDYIVDDNPLKQNTFTPGMRIPIKSRKSLITLKKNKKVTFLLLVWSNIYKEIRIKIKKIRNSKKDRFIKFFPKVLTLK</sequence>
<reference evidence="2" key="1">
    <citation type="submission" date="2018-05" db="EMBL/GenBank/DDBJ databases">
        <authorList>
            <person name="Lanie J.A."/>
            <person name="Ng W.-L."/>
            <person name="Kazmierczak K.M."/>
            <person name="Andrzejewski T.M."/>
            <person name="Davidsen T.M."/>
            <person name="Wayne K.J."/>
            <person name="Tettelin H."/>
            <person name="Glass J.I."/>
            <person name="Rusch D."/>
            <person name="Podicherti R."/>
            <person name="Tsui H.-C.T."/>
            <person name="Winkler M.E."/>
        </authorList>
    </citation>
    <scope>NUCLEOTIDE SEQUENCE</scope>
</reference>
<organism evidence="2">
    <name type="scientific">marine metagenome</name>
    <dbReference type="NCBI Taxonomy" id="408172"/>
    <lineage>
        <taxon>unclassified sequences</taxon>
        <taxon>metagenomes</taxon>
        <taxon>ecological metagenomes</taxon>
    </lineage>
</organism>
<proteinExistence type="predicted"/>
<dbReference type="EMBL" id="UINC01223235">
    <property type="protein sequence ID" value="SVE52346.1"/>
    <property type="molecule type" value="Genomic_DNA"/>
</dbReference>
<name>A0A383E6B6_9ZZZZ</name>
<feature type="domain" description="C-methyltransferase" evidence="1">
    <location>
        <begin position="2"/>
        <end position="111"/>
    </location>
</feature>
<dbReference type="InterPro" id="IPR013691">
    <property type="entry name" value="MeTrfase_14"/>
</dbReference>
<gene>
    <name evidence="2" type="ORF">METZ01_LOCUS505200</name>
</gene>